<accession>D2V8A8</accession>
<dbReference type="Gene3D" id="1.20.1280.50">
    <property type="match status" value="1"/>
</dbReference>
<reference evidence="2 3" key="1">
    <citation type="journal article" date="2010" name="Cell">
        <title>The genome of Naegleria gruberi illuminates early eukaryotic versatility.</title>
        <authorList>
            <person name="Fritz-Laylin L.K."/>
            <person name="Prochnik S.E."/>
            <person name="Ginger M.L."/>
            <person name="Dacks J.B."/>
            <person name="Carpenter M.L."/>
            <person name="Field M.C."/>
            <person name="Kuo A."/>
            <person name="Paredez A."/>
            <person name="Chapman J."/>
            <person name="Pham J."/>
            <person name="Shu S."/>
            <person name="Neupane R."/>
            <person name="Cipriano M."/>
            <person name="Mancuso J."/>
            <person name="Tu H."/>
            <person name="Salamov A."/>
            <person name="Lindquist E."/>
            <person name="Shapiro H."/>
            <person name="Lucas S."/>
            <person name="Grigoriev I.V."/>
            <person name="Cande W.Z."/>
            <person name="Fulton C."/>
            <person name="Rokhsar D.S."/>
            <person name="Dawson S.C."/>
        </authorList>
    </citation>
    <scope>NUCLEOTIDE SEQUENCE [LARGE SCALE GENOMIC DNA]</scope>
    <source>
        <strain evidence="2 3">NEG-M</strain>
    </source>
</reference>
<dbReference type="RefSeq" id="XP_002679756.1">
    <property type="nucleotide sequence ID" value="XM_002679710.1"/>
</dbReference>
<sequence>MIIPHPESQPDEIIENILNFLPPESLLKVSSTCKQFRRIWKETPNGIVYNMIIELNYSFKKLSYSMKEQLDVTKFAKETICRISENLENKHKETRHYEFISKFGEMDLSENLKSAISKIDRVDYGEESKYYDWRNGMTHAMEISFGQLGIVRYWEWEYQQGCHWDSNESSVMNNKLKDLNLTNDDYFIRIYYKILQC</sequence>
<dbReference type="PROSITE" id="PS50181">
    <property type="entry name" value="FBOX"/>
    <property type="match status" value="1"/>
</dbReference>
<keyword evidence="3" id="KW-1185">Reference proteome</keyword>
<dbReference type="Pfam" id="PF00646">
    <property type="entry name" value="F-box"/>
    <property type="match status" value="1"/>
</dbReference>
<dbReference type="OrthoDB" id="976179at2759"/>
<dbReference type="SUPFAM" id="SSF81383">
    <property type="entry name" value="F-box domain"/>
    <property type="match status" value="1"/>
</dbReference>
<dbReference type="Proteomes" id="UP000006671">
    <property type="component" value="Unassembled WGS sequence"/>
</dbReference>
<evidence type="ECO:0000313" key="3">
    <source>
        <dbReference type="Proteomes" id="UP000006671"/>
    </source>
</evidence>
<dbReference type="KEGG" id="ngr:NAEGRDRAFT_65088"/>
<dbReference type="SMART" id="SM00256">
    <property type="entry name" value="FBOX"/>
    <property type="match status" value="1"/>
</dbReference>
<gene>
    <name evidence="2" type="ORF">NAEGRDRAFT_65088</name>
</gene>
<protein>
    <submittedName>
        <fullName evidence="2">FBOX domain-containing protein</fullName>
    </submittedName>
</protein>
<dbReference type="AlphaFoldDB" id="D2V8A8"/>
<dbReference type="InterPro" id="IPR001810">
    <property type="entry name" value="F-box_dom"/>
</dbReference>
<evidence type="ECO:0000259" key="1">
    <source>
        <dbReference type="PROSITE" id="PS50181"/>
    </source>
</evidence>
<dbReference type="InterPro" id="IPR036047">
    <property type="entry name" value="F-box-like_dom_sf"/>
</dbReference>
<feature type="domain" description="F-box" evidence="1">
    <location>
        <begin position="3"/>
        <end position="52"/>
    </location>
</feature>
<dbReference type="EMBL" id="GG738856">
    <property type="protein sequence ID" value="EFC47012.1"/>
    <property type="molecule type" value="Genomic_DNA"/>
</dbReference>
<dbReference type="InParanoid" id="D2V8A8"/>
<dbReference type="VEuPathDB" id="AmoebaDB:NAEGRDRAFT_65088"/>
<evidence type="ECO:0000313" key="2">
    <source>
        <dbReference type="EMBL" id="EFC47012.1"/>
    </source>
</evidence>
<name>D2V8A8_NAEGR</name>
<dbReference type="CDD" id="cd09917">
    <property type="entry name" value="F-box_SF"/>
    <property type="match status" value="1"/>
</dbReference>
<organism evidence="3">
    <name type="scientific">Naegleria gruberi</name>
    <name type="common">Amoeba</name>
    <dbReference type="NCBI Taxonomy" id="5762"/>
    <lineage>
        <taxon>Eukaryota</taxon>
        <taxon>Discoba</taxon>
        <taxon>Heterolobosea</taxon>
        <taxon>Tetramitia</taxon>
        <taxon>Eutetramitia</taxon>
        <taxon>Vahlkampfiidae</taxon>
        <taxon>Naegleria</taxon>
    </lineage>
</organism>
<proteinExistence type="predicted"/>
<dbReference type="GeneID" id="8861190"/>